<dbReference type="RefSeq" id="WP_188981886.1">
    <property type="nucleotide sequence ID" value="NZ_BMPO01000002.1"/>
</dbReference>
<keyword evidence="3" id="KW-1185">Reference proteome</keyword>
<accession>A0A917UTP8</accession>
<dbReference type="GO" id="GO:0003824">
    <property type="term" value="F:catalytic activity"/>
    <property type="evidence" value="ECO:0007669"/>
    <property type="project" value="UniProtKB-ARBA"/>
</dbReference>
<dbReference type="InterPro" id="IPR001753">
    <property type="entry name" value="Enoyl-CoA_hydra/iso"/>
</dbReference>
<dbReference type="Pfam" id="PF00378">
    <property type="entry name" value="ECH_1"/>
    <property type="match status" value="1"/>
</dbReference>
<dbReference type="AlphaFoldDB" id="A0A917UTP8"/>
<dbReference type="SUPFAM" id="SSF52096">
    <property type="entry name" value="ClpP/crotonase"/>
    <property type="match status" value="1"/>
</dbReference>
<dbReference type="CDD" id="cd06558">
    <property type="entry name" value="crotonase-like"/>
    <property type="match status" value="1"/>
</dbReference>
<name>A0A917UTP8_9PSED</name>
<evidence type="ECO:0000313" key="3">
    <source>
        <dbReference type="Proteomes" id="UP000635983"/>
    </source>
</evidence>
<dbReference type="PANTHER" id="PTHR11941">
    <property type="entry name" value="ENOYL-COA HYDRATASE-RELATED"/>
    <property type="match status" value="1"/>
</dbReference>
<evidence type="ECO:0000313" key="2">
    <source>
        <dbReference type="EMBL" id="GGJ84538.1"/>
    </source>
</evidence>
<dbReference type="EMBL" id="BMPO01000002">
    <property type="protein sequence ID" value="GGJ84538.1"/>
    <property type="molecule type" value="Genomic_DNA"/>
</dbReference>
<protein>
    <submittedName>
        <fullName evidence="2">Enoyl-CoA hydratase</fullName>
    </submittedName>
</protein>
<reference evidence="2" key="1">
    <citation type="journal article" date="2014" name="Int. J. Syst. Evol. Microbiol.">
        <title>Complete genome sequence of Corynebacterium casei LMG S-19264T (=DSM 44701T), isolated from a smear-ripened cheese.</title>
        <authorList>
            <consortium name="US DOE Joint Genome Institute (JGI-PGF)"/>
            <person name="Walter F."/>
            <person name="Albersmeier A."/>
            <person name="Kalinowski J."/>
            <person name="Ruckert C."/>
        </authorList>
    </citation>
    <scope>NUCLEOTIDE SEQUENCE</scope>
    <source>
        <strain evidence="2">JCM 30078</strain>
    </source>
</reference>
<dbReference type="Proteomes" id="UP000635983">
    <property type="component" value="Unassembled WGS sequence"/>
</dbReference>
<organism evidence="2 3">
    <name type="scientific">Pseudomonas matsuisoli</name>
    <dbReference type="NCBI Taxonomy" id="1515666"/>
    <lineage>
        <taxon>Bacteria</taxon>
        <taxon>Pseudomonadati</taxon>
        <taxon>Pseudomonadota</taxon>
        <taxon>Gammaproteobacteria</taxon>
        <taxon>Pseudomonadales</taxon>
        <taxon>Pseudomonadaceae</taxon>
        <taxon>Pseudomonas</taxon>
    </lineage>
</organism>
<gene>
    <name evidence="2" type="primary">paaG</name>
    <name evidence="2" type="ORF">GCM10009304_08150</name>
</gene>
<evidence type="ECO:0000256" key="1">
    <source>
        <dbReference type="ARBA" id="ARBA00005254"/>
    </source>
</evidence>
<dbReference type="InterPro" id="IPR029045">
    <property type="entry name" value="ClpP/crotonase-like_dom_sf"/>
</dbReference>
<dbReference type="Gene3D" id="3.90.226.10">
    <property type="entry name" value="2-enoyl-CoA Hydratase, Chain A, domain 1"/>
    <property type="match status" value="1"/>
</dbReference>
<sequence>MSAAYQTMRVSTCGGVARLTLDNPPVNVLSLQMMAELTAFFGAVEDDPAIRVVIIDSANPDYFIAHVDMTMAEDPSCFDRLDELTIAGLNPFQSLSERVRRLPQVTIVKLEGIARGGGAEFVAAADMCFAAIGQGALGQVEAVMGLVPGGGGTQYLRRRVGRNRALEIILGAELFDAQLAERYGWINRALPPETINDFVDTLADNIAALTDGVMHAVKRALPADDYSKGFKVENEAWSSLFVRPSTSELVSAALQKGVQTPEGEQHLEKLLRELRRAYMDGEGGGIRSFE</sequence>
<dbReference type="PANTHER" id="PTHR11941:SF54">
    <property type="entry name" value="ENOYL-COA HYDRATASE, MITOCHONDRIAL"/>
    <property type="match status" value="1"/>
</dbReference>
<reference evidence="2" key="2">
    <citation type="submission" date="2020-09" db="EMBL/GenBank/DDBJ databases">
        <authorList>
            <person name="Sun Q."/>
            <person name="Ohkuma M."/>
        </authorList>
    </citation>
    <scope>NUCLEOTIDE SEQUENCE</scope>
    <source>
        <strain evidence="2">JCM 30078</strain>
    </source>
</reference>
<comment type="similarity">
    <text evidence="1">Belongs to the enoyl-CoA hydratase/isomerase family.</text>
</comment>
<proteinExistence type="inferred from homology"/>
<comment type="caution">
    <text evidence="2">The sequence shown here is derived from an EMBL/GenBank/DDBJ whole genome shotgun (WGS) entry which is preliminary data.</text>
</comment>
<dbReference type="GO" id="GO:0006635">
    <property type="term" value="P:fatty acid beta-oxidation"/>
    <property type="evidence" value="ECO:0007669"/>
    <property type="project" value="TreeGrafter"/>
</dbReference>